<dbReference type="VEuPathDB" id="FungiDB:NEUTE1DRAFT_96826"/>
<keyword evidence="3" id="KW-1185">Reference proteome</keyword>
<name>F8N4U7_NEUT8</name>
<dbReference type="HOGENOM" id="CLU_2838177_0_0_1"/>
<dbReference type="AlphaFoldDB" id="F8N4U7"/>
<dbReference type="EMBL" id="GL891382">
    <property type="protein sequence ID" value="EGO52731.1"/>
    <property type="molecule type" value="Genomic_DNA"/>
</dbReference>
<protein>
    <submittedName>
        <fullName evidence="2">Uncharacterized protein</fullName>
    </submittedName>
</protein>
<feature type="non-terminal residue" evidence="2">
    <location>
        <position position="1"/>
    </location>
</feature>
<gene>
    <name evidence="2" type="ORF">NEUTE1DRAFT_96826</name>
</gene>
<proteinExistence type="predicted"/>
<evidence type="ECO:0000313" key="2">
    <source>
        <dbReference type="EMBL" id="EGO52731.1"/>
    </source>
</evidence>
<feature type="region of interest" description="Disordered" evidence="1">
    <location>
        <begin position="45"/>
        <end position="66"/>
    </location>
</feature>
<evidence type="ECO:0000313" key="3">
    <source>
        <dbReference type="Proteomes" id="UP000008065"/>
    </source>
</evidence>
<organism evidence="2 3">
    <name type="scientific">Neurospora tetrasperma (strain FGSC 2508 / ATCC MYA-4615 / P0657)</name>
    <dbReference type="NCBI Taxonomy" id="510951"/>
    <lineage>
        <taxon>Eukaryota</taxon>
        <taxon>Fungi</taxon>
        <taxon>Dikarya</taxon>
        <taxon>Ascomycota</taxon>
        <taxon>Pezizomycotina</taxon>
        <taxon>Sordariomycetes</taxon>
        <taxon>Sordariomycetidae</taxon>
        <taxon>Sordariales</taxon>
        <taxon>Sordariaceae</taxon>
        <taxon>Neurospora</taxon>
    </lineage>
</organism>
<dbReference type="KEGG" id="nte:NEUTE1DRAFT96826"/>
<evidence type="ECO:0000256" key="1">
    <source>
        <dbReference type="SAM" id="MobiDB-lite"/>
    </source>
</evidence>
<reference evidence="3" key="1">
    <citation type="journal article" date="2011" name="Genetics">
        <title>Massive changes in genome architecture accompany the transition to self-fertility in the filamentous fungus Neurospora tetrasperma.</title>
        <authorList>
            <person name="Ellison C.E."/>
            <person name="Stajich J.E."/>
            <person name="Jacobson D.J."/>
            <person name="Natvig D.O."/>
            <person name="Lapidus A."/>
            <person name="Foster B."/>
            <person name="Aerts A."/>
            <person name="Riley R."/>
            <person name="Lindquist E.A."/>
            <person name="Grigoriev I.V."/>
            <person name="Taylor J.W."/>
        </authorList>
    </citation>
    <scope>NUCLEOTIDE SEQUENCE [LARGE SCALE GENOMIC DNA]</scope>
    <source>
        <strain evidence="3">FGSC 2508 / P0657</strain>
    </source>
</reference>
<accession>F8N4U7</accession>
<dbReference type="RefSeq" id="XP_009856368.1">
    <property type="nucleotide sequence ID" value="XM_009858066.1"/>
</dbReference>
<sequence>WDPPDPVGRVGGESRGYPLPRVTNGEQVEDRRVRCGEPRECLGDLEAQGQTSTQTAGLGKGVKKRW</sequence>
<dbReference type="GeneID" id="20831728"/>
<dbReference type="Proteomes" id="UP000008065">
    <property type="component" value="Unassembled WGS sequence"/>
</dbReference>
<feature type="region of interest" description="Disordered" evidence="1">
    <location>
        <begin position="1"/>
        <end position="25"/>
    </location>
</feature>